<proteinExistence type="predicted"/>
<dbReference type="InterPro" id="IPR007612">
    <property type="entry name" value="LOR"/>
</dbReference>
<dbReference type="STRING" id="633807.BW732_04845"/>
<dbReference type="KEGG" id="vpi:BW732_04845"/>
<sequence length="175" mass="20416">MTTFYIHQDILSANVRTVVTDEQQKIRYLMVGRWGVKGDSLSIYHLNGTILASVKQKSFSLIQQFDLFENHQLVGYMSRVLRFPKDVYIVRGLRWLIVGSQQSQYKVYYLNKLIMTVDKVVLTKGNFYRIAIENEEHTELCLCVAAVLDYWARSPHLLKLKKPLWAQRLDLSPSC</sequence>
<gene>
    <name evidence="1" type="ORF">BW732_04845</name>
</gene>
<keyword evidence="2" id="KW-1185">Reference proteome</keyword>
<dbReference type="Proteomes" id="UP000188246">
    <property type="component" value="Chromosome"/>
</dbReference>
<dbReference type="EMBL" id="CP019609">
    <property type="protein sequence ID" value="AQP53627.1"/>
    <property type="molecule type" value="Genomic_DNA"/>
</dbReference>
<evidence type="ECO:0000313" key="1">
    <source>
        <dbReference type="EMBL" id="AQP53627.1"/>
    </source>
</evidence>
<dbReference type="SUPFAM" id="SSF54518">
    <property type="entry name" value="Tubby C-terminal domain-like"/>
    <property type="match status" value="1"/>
</dbReference>
<accession>A0A1Q2D5U4</accession>
<dbReference type="InterPro" id="IPR025659">
    <property type="entry name" value="Tubby-like_C"/>
</dbReference>
<dbReference type="RefSeq" id="WP_077275718.1">
    <property type="nucleotide sequence ID" value="NZ_CP019609.1"/>
</dbReference>
<dbReference type="AlphaFoldDB" id="A0A1Q2D5U4"/>
<name>A0A1Q2D5U4_9ENTE</name>
<protein>
    <submittedName>
        <fullName evidence="1">Uncharacterized protein</fullName>
    </submittedName>
</protein>
<reference evidence="1 2" key="1">
    <citation type="journal article" date="2010" name="Int. J. Syst. Evol. Microbiol.">
        <title>Vagococcus penaei sp. nov., isolated from spoilage microbiota of cooked shrimp (Penaeus vannamei).</title>
        <authorList>
            <person name="Jaffres E."/>
            <person name="Prevost H."/>
            <person name="Rossero A."/>
            <person name="Joffraud J.J."/>
            <person name="Dousset X."/>
        </authorList>
    </citation>
    <scope>NUCLEOTIDE SEQUENCE [LARGE SCALE GENOMIC DNA]</scope>
    <source>
        <strain evidence="1 2">CD276</strain>
    </source>
</reference>
<evidence type="ECO:0000313" key="2">
    <source>
        <dbReference type="Proteomes" id="UP000188246"/>
    </source>
</evidence>
<dbReference type="OrthoDB" id="2248181at2"/>
<dbReference type="Pfam" id="PF04525">
    <property type="entry name" value="LOR"/>
    <property type="match status" value="1"/>
</dbReference>
<organism evidence="1 2">
    <name type="scientific">Vagococcus penaei</name>
    <dbReference type="NCBI Taxonomy" id="633807"/>
    <lineage>
        <taxon>Bacteria</taxon>
        <taxon>Bacillati</taxon>
        <taxon>Bacillota</taxon>
        <taxon>Bacilli</taxon>
        <taxon>Lactobacillales</taxon>
        <taxon>Enterococcaceae</taxon>
        <taxon>Vagococcus</taxon>
    </lineage>
</organism>